<name>A0A6H5GDC5_9HEMI</name>
<keyword evidence="3" id="KW-1185">Reference proteome</keyword>
<dbReference type="EMBL" id="CADCXU010009698">
    <property type="protein sequence ID" value="CAB0000625.1"/>
    <property type="molecule type" value="Genomic_DNA"/>
</dbReference>
<reference evidence="2 3" key="1">
    <citation type="submission" date="2020-02" db="EMBL/GenBank/DDBJ databases">
        <authorList>
            <person name="Ferguson B K."/>
        </authorList>
    </citation>
    <scope>NUCLEOTIDE SEQUENCE [LARGE SCALE GENOMIC DNA]</scope>
</reference>
<accession>A0A6H5GDC5</accession>
<evidence type="ECO:0000313" key="2">
    <source>
        <dbReference type="EMBL" id="CAB0000625.1"/>
    </source>
</evidence>
<protein>
    <submittedName>
        <fullName evidence="2">Uncharacterized protein</fullName>
    </submittedName>
</protein>
<feature type="non-terminal residue" evidence="2">
    <location>
        <position position="62"/>
    </location>
</feature>
<evidence type="ECO:0000313" key="3">
    <source>
        <dbReference type="Proteomes" id="UP000479000"/>
    </source>
</evidence>
<dbReference type="AlphaFoldDB" id="A0A6H5GDC5"/>
<dbReference type="Proteomes" id="UP000479000">
    <property type="component" value="Unassembled WGS sequence"/>
</dbReference>
<organism evidence="2 3">
    <name type="scientific">Nesidiocoris tenuis</name>
    <dbReference type="NCBI Taxonomy" id="355587"/>
    <lineage>
        <taxon>Eukaryota</taxon>
        <taxon>Metazoa</taxon>
        <taxon>Ecdysozoa</taxon>
        <taxon>Arthropoda</taxon>
        <taxon>Hexapoda</taxon>
        <taxon>Insecta</taxon>
        <taxon>Pterygota</taxon>
        <taxon>Neoptera</taxon>
        <taxon>Paraneoptera</taxon>
        <taxon>Hemiptera</taxon>
        <taxon>Heteroptera</taxon>
        <taxon>Panheteroptera</taxon>
        <taxon>Cimicomorpha</taxon>
        <taxon>Miridae</taxon>
        <taxon>Dicyphina</taxon>
        <taxon>Nesidiocoris</taxon>
    </lineage>
</organism>
<feature type="non-terminal residue" evidence="2">
    <location>
        <position position="1"/>
    </location>
</feature>
<sequence>LIISLPPTGATRARLVGPIKRDGTRRRASGSPETLPFPAGAATGRSRGARAPPGQNEKEKTV</sequence>
<feature type="compositionally biased region" description="Low complexity" evidence="1">
    <location>
        <begin position="38"/>
        <end position="54"/>
    </location>
</feature>
<feature type="region of interest" description="Disordered" evidence="1">
    <location>
        <begin position="1"/>
        <end position="62"/>
    </location>
</feature>
<gene>
    <name evidence="2" type="ORF">NTEN_LOCUS6412</name>
</gene>
<proteinExistence type="predicted"/>
<evidence type="ECO:0000256" key="1">
    <source>
        <dbReference type="SAM" id="MobiDB-lite"/>
    </source>
</evidence>